<sequence length="54" mass="6053">MKAQGEGQVFASEVDASLWQKFGDQYWTFGSNGWWTAEDLALRGPFKKFGPLPA</sequence>
<evidence type="ECO:0000313" key="1">
    <source>
        <dbReference type="EMBL" id="MBH0778796.1"/>
    </source>
</evidence>
<dbReference type="Proteomes" id="UP000655751">
    <property type="component" value="Unassembled WGS sequence"/>
</dbReference>
<dbReference type="EMBL" id="JADMLG010000008">
    <property type="protein sequence ID" value="MBH0778796.1"/>
    <property type="molecule type" value="Genomic_DNA"/>
</dbReference>
<keyword evidence="2" id="KW-1185">Reference proteome</keyword>
<organism evidence="1 2">
    <name type="scientific">Nocardia bovistercoris</name>
    <dbReference type="NCBI Taxonomy" id="2785916"/>
    <lineage>
        <taxon>Bacteria</taxon>
        <taxon>Bacillati</taxon>
        <taxon>Actinomycetota</taxon>
        <taxon>Actinomycetes</taxon>
        <taxon>Mycobacteriales</taxon>
        <taxon>Nocardiaceae</taxon>
        <taxon>Nocardia</taxon>
    </lineage>
</organism>
<proteinExistence type="predicted"/>
<reference evidence="1" key="1">
    <citation type="submission" date="2020-11" db="EMBL/GenBank/DDBJ databases">
        <title>Nocardia NEAU-351.nov., a novel actinomycete isolated from the cow dung.</title>
        <authorList>
            <person name="Zhang X."/>
        </authorList>
    </citation>
    <scope>NUCLEOTIDE SEQUENCE</scope>
    <source>
        <strain evidence="1">NEAU-351</strain>
    </source>
</reference>
<dbReference type="AlphaFoldDB" id="A0A931ICU9"/>
<name>A0A931ICU9_9NOCA</name>
<dbReference type="RefSeq" id="WP_196151092.1">
    <property type="nucleotide sequence ID" value="NZ_JADMLG010000008.1"/>
</dbReference>
<protein>
    <submittedName>
        <fullName evidence="1">Uncharacterized protein</fullName>
    </submittedName>
</protein>
<gene>
    <name evidence="1" type="ORF">IT779_21170</name>
</gene>
<evidence type="ECO:0000313" key="2">
    <source>
        <dbReference type="Proteomes" id="UP000655751"/>
    </source>
</evidence>
<comment type="caution">
    <text evidence="1">The sequence shown here is derived from an EMBL/GenBank/DDBJ whole genome shotgun (WGS) entry which is preliminary data.</text>
</comment>
<accession>A0A931ICU9</accession>